<dbReference type="AlphaFoldDB" id="A0A843YZ78"/>
<dbReference type="Pfam" id="PF03150">
    <property type="entry name" value="CCP_MauG"/>
    <property type="match status" value="1"/>
</dbReference>
<dbReference type="GO" id="GO:0004130">
    <property type="term" value="F:cytochrome-c peroxidase activity"/>
    <property type="evidence" value="ECO:0007669"/>
    <property type="project" value="TreeGrafter"/>
</dbReference>
<dbReference type="GO" id="GO:0009055">
    <property type="term" value="F:electron transfer activity"/>
    <property type="evidence" value="ECO:0007669"/>
    <property type="project" value="InterPro"/>
</dbReference>
<keyword evidence="2 7" id="KW-0349">Heme</keyword>
<dbReference type="GO" id="GO:0046872">
    <property type="term" value="F:metal ion binding"/>
    <property type="evidence" value="ECO:0007669"/>
    <property type="project" value="UniProtKB-KW"/>
</dbReference>
<reference evidence="9 10" key="1">
    <citation type="submission" date="2019-10" db="EMBL/GenBank/DDBJ databases">
        <title>Glaciimonas soli sp. nov., a psychrophilic bacterium isolated from the forest soil of a high elevation mountain in Taiwan.</title>
        <authorList>
            <person name="Wang L.-T."/>
            <person name="Shieh W.Y."/>
        </authorList>
    </citation>
    <scope>NUCLEOTIDE SEQUENCE [LARGE SCALE GENOMIC DNA]</scope>
    <source>
        <strain evidence="9 10">GS1</strain>
    </source>
</reference>
<dbReference type="InterPro" id="IPR004852">
    <property type="entry name" value="Di-haem_cyt_c_peroxidsae"/>
</dbReference>
<evidence type="ECO:0000313" key="9">
    <source>
        <dbReference type="EMBL" id="MQR02522.1"/>
    </source>
</evidence>
<dbReference type="InterPro" id="IPR051395">
    <property type="entry name" value="Cytochrome_c_Peroxidase/MauG"/>
</dbReference>
<proteinExistence type="predicted"/>
<feature type="domain" description="Cytochrome c" evidence="8">
    <location>
        <begin position="196"/>
        <end position="373"/>
    </location>
</feature>
<evidence type="ECO:0000256" key="2">
    <source>
        <dbReference type="ARBA" id="ARBA00022617"/>
    </source>
</evidence>
<evidence type="ECO:0000256" key="6">
    <source>
        <dbReference type="ARBA" id="ARBA00023004"/>
    </source>
</evidence>
<dbReference type="InterPro" id="IPR009056">
    <property type="entry name" value="Cyt_c-like_dom"/>
</dbReference>
<feature type="domain" description="Cytochrome c" evidence="8">
    <location>
        <begin position="9"/>
        <end position="139"/>
    </location>
</feature>
<keyword evidence="3 7" id="KW-0479">Metal-binding</keyword>
<dbReference type="SUPFAM" id="SSF46626">
    <property type="entry name" value="Cytochrome c"/>
    <property type="match status" value="2"/>
</dbReference>
<dbReference type="GO" id="GO:0020037">
    <property type="term" value="F:heme binding"/>
    <property type="evidence" value="ECO:0007669"/>
    <property type="project" value="InterPro"/>
</dbReference>
<comment type="caution">
    <text evidence="9">The sequence shown here is derived from an EMBL/GenBank/DDBJ whole genome shotgun (WGS) entry which is preliminary data.</text>
</comment>
<evidence type="ECO:0000256" key="7">
    <source>
        <dbReference type="PROSITE-ProRule" id="PRU00433"/>
    </source>
</evidence>
<evidence type="ECO:0000256" key="1">
    <source>
        <dbReference type="ARBA" id="ARBA00004196"/>
    </source>
</evidence>
<dbReference type="EMBL" id="WINI01000009">
    <property type="protein sequence ID" value="MQR02522.1"/>
    <property type="molecule type" value="Genomic_DNA"/>
</dbReference>
<gene>
    <name evidence="9" type="ORF">GEV47_17740</name>
</gene>
<evidence type="ECO:0000256" key="3">
    <source>
        <dbReference type="ARBA" id="ARBA00022723"/>
    </source>
</evidence>
<sequence>MSDAAATAATIALGKKIFFDQSLSASGRISCASCHDPKHAYAPPNNLSVQLGGPHMASLGSRAAPSLAYHLNQTPIWYKERASSFVERITETDSPPFGGFGWDGRFNKLSQQAGFPLLNADEMANPSIEAVVDKLTRASYAEDFRKVFGATIFTNKQQAYAQAMKAIEQFELHDPSFYPFTSKFDAYLDDKVKLSTQEERGLKLFVDPKGGNCTSCHTLESGADGSHPLFTNHQFEAIGVPRNNKIPANKDASYYDMGLCGPLRKDQQSDKTFCGMFKTPTLRNVATRGAFFHNGRFSTLKETLEFYVQRDTNPEKWYPKNKDGGIDKFNDLPPALRANVDIVDEPLTRKKGDKPAWNAAEINEVIAFLKTLNDGYSVPKKR</sequence>
<keyword evidence="4" id="KW-0732">Signal</keyword>
<dbReference type="Proteomes" id="UP000451565">
    <property type="component" value="Unassembled WGS sequence"/>
</dbReference>
<dbReference type="PROSITE" id="PS51007">
    <property type="entry name" value="CYTC"/>
    <property type="match status" value="2"/>
</dbReference>
<keyword evidence="5" id="KW-0560">Oxidoreductase</keyword>
<dbReference type="OrthoDB" id="9805202at2"/>
<keyword evidence="10" id="KW-1185">Reference proteome</keyword>
<protein>
    <submittedName>
        <fullName evidence="9">C-type cytochrome</fullName>
    </submittedName>
</protein>
<accession>A0A843YZ78</accession>
<dbReference type="InterPro" id="IPR036909">
    <property type="entry name" value="Cyt_c-like_dom_sf"/>
</dbReference>
<dbReference type="PANTHER" id="PTHR30600:SF10">
    <property type="entry name" value="BLL6722 PROTEIN"/>
    <property type="match status" value="1"/>
</dbReference>
<evidence type="ECO:0000259" key="8">
    <source>
        <dbReference type="PROSITE" id="PS51007"/>
    </source>
</evidence>
<evidence type="ECO:0000313" key="10">
    <source>
        <dbReference type="Proteomes" id="UP000451565"/>
    </source>
</evidence>
<dbReference type="PANTHER" id="PTHR30600">
    <property type="entry name" value="CYTOCHROME C PEROXIDASE-RELATED"/>
    <property type="match status" value="1"/>
</dbReference>
<dbReference type="GO" id="GO:0030313">
    <property type="term" value="C:cell envelope"/>
    <property type="evidence" value="ECO:0007669"/>
    <property type="project" value="UniProtKB-SubCell"/>
</dbReference>
<organism evidence="9 10">
    <name type="scientific">Glaciimonas soli</name>
    <dbReference type="NCBI Taxonomy" id="2590999"/>
    <lineage>
        <taxon>Bacteria</taxon>
        <taxon>Pseudomonadati</taxon>
        <taxon>Pseudomonadota</taxon>
        <taxon>Betaproteobacteria</taxon>
        <taxon>Burkholderiales</taxon>
        <taxon>Oxalobacteraceae</taxon>
        <taxon>Glaciimonas</taxon>
    </lineage>
</organism>
<name>A0A843YZ78_9BURK</name>
<keyword evidence="6 7" id="KW-0408">Iron</keyword>
<evidence type="ECO:0000256" key="4">
    <source>
        <dbReference type="ARBA" id="ARBA00022729"/>
    </source>
</evidence>
<comment type="subcellular location">
    <subcellularLocation>
        <location evidence="1">Cell envelope</location>
    </subcellularLocation>
</comment>
<evidence type="ECO:0000256" key="5">
    <source>
        <dbReference type="ARBA" id="ARBA00023002"/>
    </source>
</evidence>
<dbReference type="Gene3D" id="1.10.760.10">
    <property type="entry name" value="Cytochrome c-like domain"/>
    <property type="match status" value="2"/>
</dbReference>